<feature type="transmembrane region" description="Helical" evidence="7">
    <location>
        <begin position="133"/>
        <end position="150"/>
    </location>
</feature>
<gene>
    <name evidence="9" type="ORF">SAMN06309945_2082</name>
</gene>
<dbReference type="STRING" id="123320.SAMN06309945_2082"/>
<dbReference type="RefSeq" id="WP_079728155.1">
    <property type="nucleotide sequence ID" value="NZ_FUZP01000002.1"/>
</dbReference>
<dbReference type="PANTHER" id="PTHR32322:SF2">
    <property type="entry name" value="EAMA DOMAIN-CONTAINING PROTEIN"/>
    <property type="match status" value="1"/>
</dbReference>
<feature type="transmembrane region" description="Helical" evidence="7">
    <location>
        <begin position="186"/>
        <end position="210"/>
    </location>
</feature>
<feature type="domain" description="EamA" evidence="8">
    <location>
        <begin position="18"/>
        <end position="149"/>
    </location>
</feature>
<feature type="transmembrane region" description="Helical" evidence="7">
    <location>
        <begin position="278"/>
        <end position="296"/>
    </location>
</feature>
<keyword evidence="10" id="KW-1185">Reference proteome</keyword>
<dbReference type="OrthoDB" id="9809509at2"/>
<dbReference type="AlphaFoldDB" id="A0A1T5KBF6"/>
<sequence length="335" mass="34999">MSKQIGIPRPILLTAASVLFVLSWSSGFLIAKAGTAETHPITFVLWRFVLVAGLLAAGALFLAARRRLRMPSWRNIRPHLLIGLFAQFGYVAPIYLAVAAGVSSGTTALIDAVQPLVVATLVGPLLGLRVRALQWLGLALGAAGVVMIVWSDAATAASPNPAYLLPLVALACLVAATFLERRTSSTLGVFSTLSVHSGVSLVAITIVAIATHTWAPPAESSFWFATALTALIPSLLAYALYWALLRYLGITGLNALLFLVAPATSVLGALIFGEPFTLATAAGLLLGAAAITLVLLPPRHPSPESPASSDDSAAQHPTQQPSPPSQQRSHSSAQR</sequence>
<feature type="transmembrane region" description="Helical" evidence="7">
    <location>
        <begin position="80"/>
        <end position="102"/>
    </location>
</feature>
<evidence type="ECO:0000313" key="10">
    <source>
        <dbReference type="Proteomes" id="UP000190857"/>
    </source>
</evidence>
<dbReference type="InterPro" id="IPR037185">
    <property type="entry name" value="EmrE-like"/>
</dbReference>
<evidence type="ECO:0000256" key="4">
    <source>
        <dbReference type="ARBA" id="ARBA00022989"/>
    </source>
</evidence>
<keyword evidence="5 7" id="KW-0472">Membrane</keyword>
<feature type="transmembrane region" description="Helical" evidence="7">
    <location>
        <begin position="222"/>
        <end position="241"/>
    </location>
</feature>
<keyword evidence="3 7" id="KW-0812">Transmembrane</keyword>
<evidence type="ECO:0000313" key="9">
    <source>
        <dbReference type="EMBL" id="SKC60839.1"/>
    </source>
</evidence>
<dbReference type="GO" id="GO:0016020">
    <property type="term" value="C:membrane"/>
    <property type="evidence" value="ECO:0007669"/>
    <property type="project" value="UniProtKB-SubCell"/>
</dbReference>
<evidence type="ECO:0000256" key="3">
    <source>
        <dbReference type="ARBA" id="ARBA00022692"/>
    </source>
</evidence>
<comment type="similarity">
    <text evidence="2">Belongs to the EamA transporter family.</text>
</comment>
<evidence type="ECO:0000256" key="7">
    <source>
        <dbReference type="SAM" id="Phobius"/>
    </source>
</evidence>
<feature type="transmembrane region" description="Helical" evidence="7">
    <location>
        <begin position="162"/>
        <end position="179"/>
    </location>
</feature>
<name>A0A1T5KBF6_9MICO</name>
<keyword evidence="4 7" id="KW-1133">Transmembrane helix</keyword>
<feature type="transmembrane region" description="Helical" evidence="7">
    <location>
        <begin position="253"/>
        <end position="272"/>
    </location>
</feature>
<accession>A0A1T5KBF6</accession>
<dbReference type="InterPro" id="IPR000620">
    <property type="entry name" value="EamA_dom"/>
</dbReference>
<dbReference type="PANTHER" id="PTHR32322">
    <property type="entry name" value="INNER MEMBRANE TRANSPORTER"/>
    <property type="match status" value="1"/>
</dbReference>
<feature type="transmembrane region" description="Helical" evidence="7">
    <location>
        <begin position="108"/>
        <end position="126"/>
    </location>
</feature>
<organism evidence="9 10">
    <name type="scientific">Okibacterium fritillariae</name>
    <dbReference type="NCBI Taxonomy" id="123320"/>
    <lineage>
        <taxon>Bacteria</taxon>
        <taxon>Bacillati</taxon>
        <taxon>Actinomycetota</taxon>
        <taxon>Actinomycetes</taxon>
        <taxon>Micrococcales</taxon>
        <taxon>Microbacteriaceae</taxon>
        <taxon>Okibacterium</taxon>
    </lineage>
</organism>
<feature type="compositionally biased region" description="Low complexity" evidence="6">
    <location>
        <begin position="305"/>
        <end position="335"/>
    </location>
</feature>
<reference evidence="9 10" key="1">
    <citation type="submission" date="2017-02" db="EMBL/GenBank/DDBJ databases">
        <authorList>
            <person name="Peterson S.W."/>
        </authorList>
    </citation>
    <scope>NUCLEOTIDE SEQUENCE [LARGE SCALE GENOMIC DNA]</scope>
    <source>
        <strain evidence="9 10">VKM Ac-2059</strain>
    </source>
</reference>
<proteinExistence type="inferred from homology"/>
<protein>
    <submittedName>
        <fullName evidence="9">Permease of the drug/metabolite transporter (DMT) superfamily</fullName>
    </submittedName>
</protein>
<dbReference type="InterPro" id="IPR050638">
    <property type="entry name" value="AA-Vitamin_Transporters"/>
</dbReference>
<dbReference type="EMBL" id="FUZP01000002">
    <property type="protein sequence ID" value="SKC60839.1"/>
    <property type="molecule type" value="Genomic_DNA"/>
</dbReference>
<evidence type="ECO:0000256" key="5">
    <source>
        <dbReference type="ARBA" id="ARBA00023136"/>
    </source>
</evidence>
<evidence type="ECO:0000256" key="1">
    <source>
        <dbReference type="ARBA" id="ARBA00004141"/>
    </source>
</evidence>
<evidence type="ECO:0000259" key="8">
    <source>
        <dbReference type="Pfam" id="PF00892"/>
    </source>
</evidence>
<dbReference type="SUPFAM" id="SSF103481">
    <property type="entry name" value="Multidrug resistance efflux transporter EmrE"/>
    <property type="match status" value="2"/>
</dbReference>
<evidence type="ECO:0000256" key="6">
    <source>
        <dbReference type="SAM" id="MobiDB-lite"/>
    </source>
</evidence>
<evidence type="ECO:0000256" key="2">
    <source>
        <dbReference type="ARBA" id="ARBA00007362"/>
    </source>
</evidence>
<feature type="region of interest" description="Disordered" evidence="6">
    <location>
        <begin position="300"/>
        <end position="335"/>
    </location>
</feature>
<dbReference type="Pfam" id="PF00892">
    <property type="entry name" value="EamA"/>
    <property type="match status" value="1"/>
</dbReference>
<comment type="subcellular location">
    <subcellularLocation>
        <location evidence="1">Membrane</location>
        <topology evidence="1">Multi-pass membrane protein</topology>
    </subcellularLocation>
</comment>
<feature type="transmembrane region" description="Helical" evidence="7">
    <location>
        <begin position="43"/>
        <end position="64"/>
    </location>
</feature>
<dbReference type="Proteomes" id="UP000190857">
    <property type="component" value="Unassembled WGS sequence"/>
</dbReference>